<organism evidence="2 3">
    <name type="scientific">Salimicrobium halophilum</name>
    <dbReference type="NCBI Taxonomy" id="86666"/>
    <lineage>
        <taxon>Bacteria</taxon>
        <taxon>Bacillati</taxon>
        <taxon>Bacillota</taxon>
        <taxon>Bacilli</taxon>
        <taxon>Bacillales</taxon>
        <taxon>Bacillaceae</taxon>
        <taxon>Salimicrobium</taxon>
    </lineage>
</organism>
<name>A0A1G8UWD1_9BACI</name>
<protein>
    <recommendedName>
        <fullName evidence="4">DUF1146 domain-containing protein</fullName>
    </recommendedName>
</protein>
<reference evidence="3" key="1">
    <citation type="submission" date="2016-10" db="EMBL/GenBank/DDBJ databases">
        <authorList>
            <person name="Varghese N."/>
            <person name="Submissions S."/>
        </authorList>
    </citation>
    <scope>NUCLEOTIDE SEQUENCE [LARGE SCALE GENOMIC DNA]</scope>
    <source>
        <strain evidence="3">DSM 4771</strain>
    </source>
</reference>
<keyword evidence="3" id="KW-1185">Reference proteome</keyword>
<keyword evidence="1" id="KW-1133">Transmembrane helix</keyword>
<keyword evidence="1" id="KW-0812">Transmembrane</keyword>
<dbReference type="Proteomes" id="UP000199225">
    <property type="component" value="Unassembled WGS sequence"/>
</dbReference>
<dbReference type="EMBL" id="FNEV01000007">
    <property type="protein sequence ID" value="SDJ58111.1"/>
    <property type="molecule type" value="Genomic_DNA"/>
</dbReference>
<gene>
    <name evidence="2" type="ORF">SAMN04490247_2441</name>
</gene>
<keyword evidence="1" id="KW-0472">Membrane</keyword>
<dbReference type="AlphaFoldDB" id="A0A1G8UWD1"/>
<dbReference type="STRING" id="86666.SAMN04490247_2441"/>
<evidence type="ECO:0008006" key="4">
    <source>
        <dbReference type="Google" id="ProtNLM"/>
    </source>
</evidence>
<evidence type="ECO:0000313" key="2">
    <source>
        <dbReference type="EMBL" id="SDJ58111.1"/>
    </source>
</evidence>
<accession>A0A1G8UWD1</accession>
<proteinExistence type="predicted"/>
<feature type="transmembrane region" description="Helical" evidence="1">
    <location>
        <begin position="35"/>
        <end position="56"/>
    </location>
</feature>
<evidence type="ECO:0000256" key="1">
    <source>
        <dbReference type="SAM" id="Phobius"/>
    </source>
</evidence>
<evidence type="ECO:0000313" key="3">
    <source>
        <dbReference type="Proteomes" id="UP000199225"/>
    </source>
</evidence>
<sequence>MFIVTILIGLCILFFPLQGIRDFKTEKVSFKIIRLSFIALSLFFLTVGVIDLMNFINHPDTYMR</sequence>